<feature type="compositionally biased region" description="Gly residues" evidence="1">
    <location>
        <begin position="23"/>
        <end position="38"/>
    </location>
</feature>
<proteinExistence type="predicted"/>
<keyword evidence="3" id="KW-1185">Reference proteome</keyword>
<feature type="region of interest" description="Disordered" evidence="1">
    <location>
        <begin position="1"/>
        <end position="63"/>
    </location>
</feature>
<sequence>MNYNKRPNDNERQFNLPDFFPGFPGGGQPGGVPGGGQTGFPSPSGGQSVGAPSTPPPSFTPTQQQFQTYAVDPGAIQGCLYRFTYVWLYRDSFWFFPVFVGRRSISGFRWSGYRWVYYGVDLDRVQSFQCY</sequence>
<dbReference type="AlphaFoldDB" id="A0A221M7B7"/>
<dbReference type="Proteomes" id="UP000204391">
    <property type="component" value="Chromosome"/>
</dbReference>
<evidence type="ECO:0008006" key="4">
    <source>
        <dbReference type="Google" id="ProtNLM"/>
    </source>
</evidence>
<feature type="compositionally biased region" description="Basic and acidic residues" evidence="1">
    <location>
        <begin position="1"/>
        <end position="12"/>
    </location>
</feature>
<dbReference type="KEGG" id="vne:CFK40_00095"/>
<evidence type="ECO:0000313" key="2">
    <source>
        <dbReference type="EMBL" id="ASN03533.1"/>
    </source>
</evidence>
<dbReference type="EMBL" id="CP022437">
    <property type="protein sequence ID" value="ASN03533.1"/>
    <property type="molecule type" value="Genomic_DNA"/>
</dbReference>
<evidence type="ECO:0000256" key="1">
    <source>
        <dbReference type="SAM" id="MobiDB-lite"/>
    </source>
</evidence>
<protein>
    <recommendedName>
        <fullName evidence="4">Transporter</fullName>
    </recommendedName>
</protein>
<organism evidence="2 3">
    <name type="scientific">Virgibacillus necropolis</name>
    <dbReference type="NCBI Taxonomy" id="163877"/>
    <lineage>
        <taxon>Bacteria</taxon>
        <taxon>Bacillati</taxon>
        <taxon>Bacillota</taxon>
        <taxon>Bacilli</taxon>
        <taxon>Bacillales</taxon>
        <taxon>Bacillaceae</taxon>
        <taxon>Virgibacillus</taxon>
    </lineage>
</organism>
<dbReference type="RefSeq" id="WP_089530107.1">
    <property type="nucleotide sequence ID" value="NZ_CP022437.1"/>
</dbReference>
<accession>A0A221M7B7</accession>
<reference evidence="2 3" key="1">
    <citation type="journal article" date="2003" name="Int. J. Syst. Evol. Microbiol.">
        <title>Virgibacillus carmonensis sp. nov., Virgibacillus necropolis sp. nov. and Virgibacillus picturae sp. nov., three novel species isolated from deteriorated mural paintings, transfer of the species of the genus salibacillus to Virgibacillus, as Virgibacillus marismortui comb. nov. and Virgibacillus salexigens comb. nov., and emended description of the genus Virgibacillus.</title>
        <authorList>
            <person name="Heyrman J."/>
            <person name="Logan N.A."/>
            <person name="Busse H.J."/>
            <person name="Balcaen A."/>
            <person name="Lebbe L."/>
            <person name="Rodriguez-Diaz M."/>
            <person name="Swings J."/>
            <person name="De Vos P."/>
        </authorList>
    </citation>
    <scope>NUCLEOTIDE SEQUENCE [LARGE SCALE GENOMIC DNA]</scope>
    <source>
        <strain evidence="2 3">LMG 19488</strain>
    </source>
</reference>
<dbReference type="OrthoDB" id="2068061at2"/>
<name>A0A221M7B7_9BACI</name>
<gene>
    <name evidence="2" type="ORF">CFK40_00095</name>
</gene>
<evidence type="ECO:0000313" key="3">
    <source>
        <dbReference type="Proteomes" id="UP000204391"/>
    </source>
</evidence>